<keyword evidence="9" id="KW-1185">Reference proteome</keyword>
<feature type="domain" description="Protein kinase" evidence="7">
    <location>
        <begin position="1"/>
        <end position="215"/>
    </location>
</feature>
<dbReference type="Proteomes" id="UP000316706">
    <property type="component" value="Unassembled WGS sequence"/>
</dbReference>
<name>A0A543IDD0_9ACTN</name>
<dbReference type="PROSITE" id="PS00108">
    <property type="entry name" value="PROTEIN_KINASE_ST"/>
    <property type="match status" value="1"/>
</dbReference>
<dbReference type="AlphaFoldDB" id="A0A543IDD0"/>
<dbReference type="GO" id="GO:0004674">
    <property type="term" value="F:protein serine/threonine kinase activity"/>
    <property type="evidence" value="ECO:0007669"/>
    <property type="project" value="UniProtKB-KW"/>
</dbReference>
<dbReference type="GO" id="GO:0005524">
    <property type="term" value="F:ATP binding"/>
    <property type="evidence" value="ECO:0007669"/>
    <property type="project" value="UniProtKB-KW"/>
</dbReference>
<feature type="compositionally biased region" description="Low complexity" evidence="6">
    <location>
        <begin position="359"/>
        <end position="369"/>
    </location>
</feature>
<dbReference type="SMART" id="SM00220">
    <property type="entry name" value="S_TKc"/>
    <property type="match status" value="1"/>
</dbReference>
<accession>A0A543IDD0</accession>
<gene>
    <name evidence="8" type="ORF">FHX41_2229</name>
</gene>
<evidence type="ECO:0000256" key="4">
    <source>
        <dbReference type="ARBA" id="ARBA00022777"/>
    </source>
</evidence>
<feature type="region of interest" description="Disordered" evidence="6">
    <location>
        <begin position="293"/>
        <end position="322"/>
    </location>
</feature>
<dbReference type="PANTHER" id="PTHR43671:SF13">
    <property type="entry name" value="SERINE_THREONINE-PROTEIN KINASE NEK2"/>
    <property type="match status" value="1"/>
</dbReference>
<evidence type="ECO:0000256" key="2">
    <source>
        <dbReference type="ARBA" id="ARBA00022679"/>
    </source>
</evidence>
<feature type="compositionally biased region" description="Low complexity" evidence="6">
    <location>
        <begin position="293"/>
        <end position="314"/>
    </location>
</feature>
<protein>
    <recommendedName>
        <fullName evidence="1">non-specific serine/threonine protein kinase</fullName>
        <ecNumber evidence="1">2.7.11.1</ecNumber>
    </recommendedName>
</protein>
<dbReference type="InterPro" id="IPR011009">
    <property type="entry name" value="Kinase-like_dom_sf"/>
</dbReference>
<reference evidence="8 9" key="1">
    <citation type="submission" date="2019-06" db="EMBL/GenBank/DDBJ databases">
        <title>Sequencing the genomes of 1000 actinobacteria strains.</title>
        <authorList>
            <person name="Klenk H.-P."/>
        </authorList>
    </citation>
    <scope>NUCLEOTIDE SEQUENCE [LARGE SCALE GENOMIC DNA]</scope>
    <source>
        <strain evidence="8 9">DSM 45043</strain>
    </source>
</reference>
<keyword evidence="8" id="KW-0723">Serine/threonine-protein kinase</keyword>
<dbReference type="InterPro" id="IPR050660">
    <property type="entry name" value="NEK_Ser/Thr_kinase"/>
</dbReference>
<dbReference type="PANTHER" id="PTHR43671">
    <property type="entry name" value="SERINE/THREONINE-PROTEIN KINASE NEK"/>
    <property type="match status" value="1"/>
</dbReference>
<keyword evidence="5" id="KW-0067">ATP-binding</keyword>
<keyword evidence="2" id="KW-0808">Transferase</keyword>
<dbReference type="Gene3D" id="1.10.510.10">
    <property type="entry name" value="Transferase(Phosphotransferase) domain 1"/>
    <property type="match status" value="1"/>
</dbReference>
<evidence type="ECO:0000256" key="1">
    <source>
        <dbReference type="ARBA" id="ARBA00012513"/>
    </source>
</evidence>
<dbReference type="EMBL" id="VFPO01000001">
    <property type="protein sequence ID" value="TQM68579.1"/>
    <property type="molecule type" value="Genomic_DNA"/>
</dbReference>
<dbReference type="EC" id="2.7.11.1" evidence="1"/>
<evidence type="ECO:0000313" key="8">
    <source>
        <dbReference type="EMBL" id="TQM68579.1"/>
    </source>
</evidence>
<dbReference type="InterPro" id="IPR008271">
    <property type="entry name" value="Ser/Thr_kinase_AS"/>
</dbReference>
<comment type="caution">
    <text evidence="8">The sequence shown here is derived from an EMBL/GenBank/DDBJ whole genome shotgun (WGS) entry which is preliminary data.</text>
</comment>
<evidence type="ECO:0000259" key="7">
    <source>
        <dbReference type="PROSITE" id="PS50011"/>
    </source>
</evidence>
<feature type="compositionally biased region" description="Low complexity" evidence="6">
    <location>
        <begin position="334"/>
        <end position="347"/>
    </location>
</feature>
<keyword evidence="4 8" id="KW-0418">Kinase</keyword>
<evidence type="ECO:0000313" key="9">
    <source>
        <dbReference type="Proteomes" id="UP000316706"/>
    </source>
</evidence>
<evidence type="ECO:0000256" key="6">
    <source>
        <dbReference type="SAM" id="MobiDB-lite"/>
    </source>
</evidence>
<keyword evidence="3" id="KW-0547">Nucleotide-binding</keyword>
<feature type="region of interest" description="Disordered" evidence="6">
    <location>
        <begin position="1"/>
        <end position="26"/>
    </location>
</feature>
<dbReference type="PROSITE" id="PS50011">
    <property type="entry name" value="PROTEIN_KINASE_DOM"/>
    <property type="match status" value="1"/>
</dbReference>
<organism evidence="8 9">
    <name type="scientific">Actinomadura hallensis</name>
    <dbReference type="NCBI Taxonomy" id="337895"/>
    <lineage>
        <taxon>Bacteria</taxon>
        <taxon>Bacillati</taxon>
        <taxon>Actinomycetota</taxon>
        <taxon>Actinomycetes</taxon>
        <taxon>Streptosporangiales</taxon>
        <taxon>Thermomonosporaceae</taxon>
        <taxon>Actinomadura</taxon>
    </lineage>
</organism>
<evidence type="ECO:0000256" key="5">
    <source>
        <dbReference type="ARBA" id="ARBA00022840"/>
    </source>
</evidence>
<evidence type="ECO:0000256" key="3">
    <source>
        <dbReference type="ARBA" id="ARBA00022741"/>
    </source>
</evidence>
<feature type="region of interest" description="Disordered" evidence="6">
    <location>
        <begin position="334"/>
        <end position="389"/>
    </location>
</feature>
<sequence length="389" mass="39905">MPDGADRGPPVNAPGAPRVPRVERAPSSPRFPYVVTEFIDGPSLRVLVERDGPQSGPALYRLAIGTATALAAVHQAGVVHRDLKPGNVLVGPDGPRVIDFGVARSLDATLTATSTVIGTPSYMAPEQLAGEAAGPAADVFAWGATIAYAANGRPPFGQDTIPAVMTRIMSGRPDLGGLTGPLRGLVAQSLHRDPAKRPHSRDVLLRLLEHSHGPIAAPEALAQGRALATADDATLADERTARWATVRLPASPPKRPVFQRRVLVIGTLAAAALLTATVAIALRNDPGDHPLAAVASTPSRTAPPTRPAQPAAPVTGPPTTPSDVAAAVEKAVARAPTTTSRRAPTWTMACTPVPAGPESSSWATAATSARTPGPAIHSTPDPCAAVTTP</sequence>
<dbReference type="InterPro" id="IPR000719">
    <property type="entry name" value="Prot_kinase_dom"/>
</dbReference>
<dbReference type="SUPFAM" id="SSF56112">
    <property type="entry name" value="Protein kinase-like (PK-like)"/>
    <property type="match status" value="1"/>
</dbReference>
<dbReference type="CDD" id="cd14014">
    <property type="entry name" value="STKc_PknB_like"/>
    <property type="match status" value="1"/>
</dbReference>
<proteinExistence type="predicted"/>
<dbReference type="Pfam" id="PF00069">
    <property type="entry name" value="Pkinase"/>
    <property type="match status" value="1"/>
</dbReference>